<feature type="transmembrane region" description="Helical" evidence="8">
    <location>
        <begin position="49"/>
        <end position="72"/>
    </location>
</feature>
<comment type="subcellular location">
    <subcellularLocation>
        <location evidence="1">Cell membrane</location>
        <topology evidence="1">Multi-pass membrane protein</topology>
    </subcellularLocation>
</comment>
<evidence type="ECO:0000256" key="1">
    <source>
        <dbReference type="ARBA" id="ARBA00004651"/>
    </source>
</evidence>
<feature type="transmembrane region" description="Helical" evidence="8">
    <location>
        <begin position="228"/>
        <end position="250"/>
    </location>
</feature>
<dbReference type="AlphaFoldDB" id="A0A9D2C8H6"/>
<keyword evidence="4 8" id="KW-0812">Transmembrane</keyword>
<dbReference type="EMBL" id="DXDC01000092">
    <property type="protein sequence ID" value="HIY65252.1"/>
    <property type="molecule type" value="Genomic_DNA"/>
</dbReference>
<dbReference type="InterPro" id="IPR000715">
    <property type="entry name" value="Glycosyl_transferase_4"/>
</dbReference>
<feature type="binding site" evidence="7">
    <location>
        <position position="227"/>
    </location>
    <ligand>
        <name>Mg(2+)</name>
        <dbReference type="ChEBI" id="CHEBI:18420"/>
    </ligand>
</feature>
<dbReference type="CDD" id="cd06853">
    <property type="entry name" value="GT_WecA_like"/>
    <property type="match status" value="1"/>
</dbReference>
<evidence type="ECO:0000256" key="7">
    <source>
        <dbReference type="PIRSR" id="PIRSR600715-1"/>
    </source>
</evidence>
<keyword evidence="7" id="KW-0479">Metal-binding</keyword>
<gene>
    <name evidence="9" type="ORF">H9830_03115</name>
</gene>
<comment type="cofactor">
    <cofactor evidence="7">
        <name>Mg(2+)</name>
        <dbReference type="ChEBI" id="CHEBI:18420"/>
    </cofactor>
</comment>
<keyword evidence="6 8" id="KW-0472">Membrane</keyword>
<accession>A0A9D2C8H6</accession>
<feature type="transmembrane region" description="Helical" evidence="8">
    <location>
        <begin position="109"/>
        <end position="128"/>
    </location>
</feature>
<keyword evidence="3 9" id="KW-0808">Transferase</keyword>
<evidence type="ECO:0000256" key="5">
    <source>
        <dbReference type="ARBA" id="ARBA00022989"/>
    </source>
</evidence>
<dbReference type="GO" id="GO:0005886">
    <property type="term" value="C:plasma membrane"/>
    <property type="evidence" value="ECO:0007669"/>
    <property type="project" value="UniProtKB-SubCell"/>
</dbReference>
<evidence type="ECO:0000313" key="9">
    <source>
        <dbReference type="EMBL" id="HIY65252.1"/>
    </source>
</evidence>
<feature type="transmembrane region" description="Helical" evidence="8">
    <location>
        <begin position="196"/>
        <end position="216"/>
    </location>
</feature>
<evidence type="ECO:0000256" key="2">
    <source>
        <dbReference type="ARBA" id="ARBA00022475"/>
    </source>
</evidence>
<evidence type="ECO:0000256" key="3">
    <source>
        <dbReference type="ARBA" id="ARBA00022679"/>
    </source>
</evidence>
<feature type="transmembrane region" description="Helical" evidence="8">
    <location>
        <begin position="342"/>
        <end position="361"/>
    </location>
</feature>
<feature type="transmembrane region" description="Helical" evidence="8">
    <location>
        <begin position="314"/>
        <end position="336"/>
    </location>
</feature>
<dbReference type="PANTHER" id="PTHR22926">
    <property type="entry name" value="PHOSPHO-N-ACETYLMURAMOYL-PENTAPEPTIDE-TRANSFERASE"/>
    <property type="match status" value="1"/>
</dbReference>
<reference evidence="9" key="2">
    <citation type="submission" date="2021-04" db="EMBL/GenBank/DDBJ databases">
        <authorList>
            <person name="Gilroy R."/>
        </authorList>
    </citation>
    <scope>NUCLEOTIDE SEQUENCE</scope>
    <source>
        <strain evidence="9">ChiGjej1B1-98</strain>
    </source>
</reference>
<dbReference type="Pfam" id="PF00953">
    <property type="entry name" value="Glycos_transf_4"/>
    <property type="match status" value="1"/>
</dbReference>
<dbReference type="GO" id="GO:0046872">
    <property type="term" value="F:metal ion binding"/>
    <property type="evidence" value="ECO:0007669"/>
    <property type="project" value="UniProtKB-KW"/>
</dbReference>
<feature type="transmembrane region" description="Helical" evidence="8">
    <location>
        <begin position="134"/>
        <end position="153"/>
    </location>
</feature>
<reference evidence="9" key="1">
    <citation type="journal article" date="2021" name="PeerJ">
        <title>Extensive microbial diversity within the chicken gut microbiome revealed by metagenomics and culture.</title>
        <authorList>
            <person name="Gilroy R."/>
            <person name="Ravi A."/>
            <person name="Getino M."/>
            <person name="Pursley I."/>
            <person name="Horton D.L."/>
            <person name="Alikhan N.F."/>
            <person name="Baker D."/>
            <person name="Gharbi K."/>
            <person name="Hall N."/>
            <person name="Watson M."/>
            <person name="Adriaenssens E.M."/>
            <person name="Foster-Nyarko E."/>
            <person name="Jarju S."/>
            <person name="Secka A."/>
            <person name="Antonio M."/>
            <person name="Oren A."/>
            <person name="Chaudhuri R.R."/>
            <person name="La Ragione R."/>
            <person name="Hildebrand F."/>
            <person name="Pallen M.J."/>
        </authorList>
    </citation>
    <scope>NUCLEOTIDE SEQUENCE</scope>
    <source>
        <strain evidence="9">ChiGjej1B1-98</strain>
    </source>
</reference>
<protein>
    <submittedName>
        <fullName evidence="9">Undecaprenyl/decaprenyl-phosphate alpha-N-acetylglucosaminyl 1-phosphate transferase</fullName>
    </submittedName>
</protein>
<keyword evidence="2" id="KW-1003">Cell membrane</keyword>
<feature type="transmembrane region" description="Helical" evidence="8">
    <location>
        <begin position="6"/>
        <end position="28"/>
    </location>
</feature>
<dbReference type="PANTHER" id="PTHR22926:SF3">
    <property type="entry name" value="UNDECAPRENYL-PHOSPHATE ALPHA-N-ACETYLGLUCOSAMINYL 1-PHOSPHATE TRANSFERASE"/>
    <property type="match status" value="1"/>
</dbReference>
<feature type="binding site" evidence="7">
    <location>
        <position position="158"/>
    </location>
    <ligand>
        <name>Mg(2+)</name>
        <dbReference type="ChEBI" id="CHEBI:18420"/>
    </ligand>
</feature>
<feature type="transmembrane region" description="Helical" evidence="8">
    <location>
        <begin position="262"/>
        <end position="285"/>
    </location>
</feature>
<feature type="transmembrane region" description="Helical" evidence="8">
    <location>
        <begin position="165"/>
        <end position="184"/>
    </location>
</feature>
<sequence>MFLILLLVAGVAALATWVTSLGVYRVAMRYRIHPPVRERDVHSRPTPRLGGVAMFIGVLAAFIVASFIPQFASVFSEPLRILVLLGAVTLIVVVGVLDDLIELDWMLKLGAQLAVAIAIALYSVQIVSLPIAGLTVGSATLSITSTVLVLVLIMNAVNFIDGLDALVAGVTIIGAAAFFTYIWILSQSLGQQNATFSLASLITAVVIGVCLGILPLNWHPAKMFIGDAGALMVGLLTAVSAVAVTGQIDIAVVGGRSQLVPAFIPILLPLAILLMPLLDFVLAVLRRVLNGKSPFSADRKHLHHRLLDMGHSHFGAVLTFYAWTAVVSIGCIMFLFVPPWTAVTFVLVGFLVCAIVTALPVTPRLWHSFLRLVRVRTQQLRRPEVEDEERSVASNPRETRQ</sequence>
<dbReference type="GO" id="GO:0016780">
    <property type="term" value="F:phosphotransferase activity, for other substituted phosphate groups"/>
    <property type="evidence" value="ECO:0007669"/>
    <property type="project" value="InterPro"/>
</dbReference>
<proteinExistence type="predicted"/>
<dbReference type="GO" id="GO:0044038">
    <property type="term" value="P:cell wall macromolecule biosynthetic process"/>
    <property type="evidence" value="ECO:0007669"/>
    <property type="project" value="TreeGrafter"/>
</dbReference>
<evidence type="ECO:0000256" key="4">
    <source>
        <dbReference type="ARBA" id="ARBA00022692"/>
    </source>
</evidence>
<comment type="caution">
    <text evidence="9">The sequence shown here is derived from an EMBL/GenBank/DDBJ whole genome shotgun (WGS) entry which is preliminary data.</text>
</comment>
<evidence type="ECO:0000256" key="6">
    <source>
        <dbReference type="ARBA" id="ARBA00023136"/>
    </source>
</evidence>
<dbReference type="Proteomes" id="UP000824005">
    <property type="component" value="Unassembled WGS sequence"/>
</dbReference>
<evidence type="ECO:0000256" key="8">
    <source>
        <dbReference type="SAM" id="Phobius"/>
    </source>
</evidence>
<dbReference type="GO" id="GO:0071555">
    <property type="term" value="P:cell wall organization"/>
    <property type="evidence" value="ECO:0007669"/>
    <property type="project" value="TreeGrafter"/>
</dbReference>
<feature type="transmembrane region" description="Helical" evidence="8">
    <location>
        <begin position="78"/>
        <end position="97"/>
    </location>
</feature>
<keyword evidence="7" id="KW-0460">Magnesium</keyword>
<dbReference type="GO" id="GO:0009103">
    <property type="term" value="P:lipopolysaccharide biosynthetic process"/>
    <property type="evidence" value="ECO:0007669"/>
    <property type="project" value="TreeGrafter"/>
</dbReference>
<keyword evidence="5 8" id="KW-1133">Transmembrane helix</keyword>
<name>A0A9D2C8H6_9MICO</name>
<evidence type="ECO:0000313" key="10">
    <source>
        <dbReference type="Proteomes" id="UP000824005"/>
    </source>
</evidence>
<organism evidence="9 10">
    <name type="scientific">Candidatus Agrococcus pullicola</name>
    <dbReference type="NCBI Taxonomy" id="2838429"/>
    <lineage>
        <taxon>Bacteria</taxon>
        <taxon>Bacillati</taxon>
        <taxon>Actinomycetota</taxon>
        <taxon>Actinomycetes</taxon>
        <taxon>Micrococcales</taxon>
        <taxon>Microbacteriaceae</taxon>
        <taxon>Agrococcus</taxon>
    </lineage>
</organism>